<reference evidence="1" key="1">
    <citation type="journal article" date="2016" name="Insect Biochem. Mol. Biol.">
        <title>Multifaceted biological insights from a draft genome sequence of the tobacco hornworm moth, Manduca sexta.</title>
        <authorList>
            <person name="Kanost M.R."/>
            <person name="Arrese E.L."/>
            <person name="Cao X."/>
            <person name="Chen Y.R."/>
            <person name="Chellapilla S."/>
            <person name="Goldsmith M.R."/>
            <person name="Grosse-Wilde E."/>
            <person name="Heckel D.G."/>
            <person name="Herndon N."/>
            <person name="Jiang H."/>
            <person name="Papanicolaou A."/>
            <person name="Qu J."/>
            <person name="Soulages J.L."/>
            <person name="Vogel H."/>
            <person name="Walters J."/>
            <person name="Waterhouse R.M."/>
            <person name="Ahn S.J."/>
            <person name="Almeida F.C."/>
            <person name="An C."/>
            <person name="Aqrawi P."/>
            <person name="Bretschneider A."/>
            <person name="Bryant W.B."/>
            <person name="Bucks S."/>
            <person name="Chao H."/>
            <person name="Chevignon G."/>
            <person name="Christen J.M."/>
            <person name="Clarke D.F."/>
            <person name="Dittmer N.T."/>
            <person name="Ferguson L.C.F."/>
            <person name="Garavelou S."/>
            <person name="Gordon K.H.J."/>
            <person name="Gunaratna R.T."/>
            <person name="Han Y."/>
            <person name="Hauser F."/>
            <person name="He Y."/>
            <person name="Heidel-Fischer H."/>
            <person name="Hirsh A."/>
            <person name="Hu Y."/>
            <person name="Jiang H."/>
            <person name="Kalra D."/>
            <person name="Klinner C."/>
            <person name="Konig C."/>
            <person name="Kovar C."/>
            <person name="Kroll A.R."/>
            <person name="Kuwar S.S."/>
            <person name="Lee S.L."/>
            <person name="Lehman R."/>
            <person name="Li K."/>
            <person name="Li Z."/>
            <person name="Liang H."/>
            <person name="Lovelace S."/>
            <person name="Lu Z."/>
            <person name="Mansfield J.H."/>
            <person name="McCulloch K.J."/>
            <person name="Mathew T."/>
            <person name="Morton B."/>
            <person name="Muzny D.M."/>
            <person name="Neunemann D."/>
            <person name="Ongeri F."/>
            <person name="Pauchet Y."/>
            <person name="Pu L.L."/>
            <person name="Pyrousis I."/>
            <person name="Rao X.J."/>
            <person name="Redding A."/>
            <person name="Roesel C."/>
            <person name="Sanchez-Gracia A."/>
            <person name="Schaack S."/>
            <person name="Shukla A."/>
            <person name="Tetreau G."/>
            <person name="Wang Y."/>
            <person name="Xiong G.H."/>
            <person name="Traut W."/>
            <person name="Walsh T.K."/>
            <person name="Worley K.C."/>
            <person name="Wu D."/>
            <person name="Wu W."/>
            <person name="Wu Y.Q."/>
            <person name="Zhang X."/>
            <person name="Zou Z."/>
            <person name="Zucker H."/>
            <person name="Briscoe A.D."/>
            <person name="Burmester T."/>
            <person name="Clem R.J."/>
            <person name="Feyereisen R."/>
            <person name="Grimmelikhuijzen C.J.P."/>
            <person name="Hamodrakas S.J."/>
            <person name="Hansson B.S."/>
            <person name="Huguet E."/>
            <person name="Jermiin L.S."/>
            <person name="Lan Q."/>
            <person name="Lehman H.K."/>
            <person name="Lorenzen M."/>
            <person name="Merzendorfer H."/>
            <person name="Michalopoulos I."/>
            <person name="Morton D.B."/>
            <person name="Muthukrishnan S."/>
            <person name="Oakeshott J.G."/>
            <person name="Palmer W."/>
            <person name="Park Y."/>
            <person name="Passarelli A.L."/>
            <person name="Rozas J."/>
            <person name="Schwartz L.M."/>
            <person name="Smith W."/>
            <person name="Southgate A."/>
            <person name="Vilcinskas A."/>
            <person name="Vogt R."/>
            <person name="Wang P."/>
            <person name="Werren J."/>
            <person name="Yu X.Q."/>
            <person name="Zhou J.J."/>
            <person name="Brown S.J."/>
            <person name="Scherer S.E."/>
            <person name="Richards S."/>
            <person name="Blissard G.W."/>
        </authorList>
    </citation>
    <scope>NUCLEOTIDE SEQUENCE</scope>
</reference>
<protein>
    <submittedName>
        <fullName evidence="1">Uncharacterized protein</fullName>
    </submittedName>
</protein>
<name>A0A921YX44_MANSE</name>
<gene>
    <name evidence="1" type="ORF">O3G_MSEX004681</name>
</gene>
<dbReference type="Proteomes" id="UP000791440">
    <property type="component" value="Unassembled WGS sequence"/>
</dbReference>
<evidence type="ECO:0000313" key="2">
    <source>
        <dbReference type="Proteomes" id="UP000791440"/>
    </source>
</evidence>
<evidence type="ECO:0000313" key="1">
    <source>
        <dbReference type="EMBL" id="KAG6446978.1"/>
    </source>
</evidence>
<dbReference type="EMBL" id="JH668339">
    <property type="protein sequence ID" value="KAG6446978.1"/>
    <property type="molecule type" value="Genomic_DNA"/>
</dbReference>
<keyword evidence="2" id="KW-1185">Reference proteome</keyword>
<reference evidence="1" key="2">
    <citation type="submission" date="2020-12" db="EMBL/GenBank/DDBJ databases">
        <authorList>
            <person name="Kanost M."/>
        </authorList>
    </citation>
    <scope>NUCLEOTIDE SEQUENCE</scope>
</reference>
<proteinExistence type="predicted"/>
<accession>A0A921YX44</accession>
<dbReference type="AlphaFoldDB" id="A0A921YX44"/>
<organism evidence="1 2">
    <name type="scientific">Manduca sexta</name>
    <name type="common">Tobacco hawkmoth</name>
    <name type="synonym">Tobacco hornworm</name>
    <dbReference type="NCBI Taxonomy" id="7130"/>
    <lineage>
        <taxon>Eukaryota</taxon>
        <taxon>Metazoa</taxon>
        <taxon>Ecdysozoa</taxon>
        <taxon>Arthropoda</taxon>
        <taxon>Hexapoda</taxon>
        <taxon>Insecta</taxon>
        <taxon>Pterygota</taxon>
        <taxon>Neoptera</taxon>
        <taxon>Endopterygota</taxon>
        <taxon>Lepidoptera</taxon>
        <taxon>Glossata</taxon>
        <taxon>Ditrysia</taxon>
        <taxon>Bombycoidea</taxon>
        <taxon>Sphingidae</taxon>
        <taxon>Sphinginae</taxon>
        <taxon>Sphingini</taxon>
        <taxon>Manduca</taxon>
    </lineage>
</organism>
<sequence>MKACRNRIIAGSRFPYCNVFAKHKAGSGVRCRLAAAAVCVRAPCSARRRRARSHSGAAHIKRAARPVGTVPSRRAPRVAEMSALASLARFTLCALLLSGDVLGKHKKVKPKKFVSPTTKGIQCYNCLSFDHPGCWDPDHPDFANITVPNIDCYIPGMAFLCIVITSESAKLAHVCVTVETGQEIGPVRARTCVPAKDFSKKTVSYSMCSKLSKELSASEIFSRIAVSRPQCTLCKKHLCTDASHC</sequence>
<comment type="caution">
    <text evidence="1">The sequence shown here is derived from an EMBL/GenBank/DDBJ whole genome shotgun (WGS) entry which is preliminary data.</text>
</comment>